<feature type="transmembrane region" description="Helical" evidence="2">
    <location>
        <begin position="196"/>
        <end position="225"/>
    </location>
</feature>
<evidence type="ECO:0000313" key="4">
    <source>
        <dbReference type="Proteomes" id="UP000828390"/>
    </source>
</evidence>
<evidence type="ECO:0000256" key="2">
    <source>
        <dbReference type="SAM" id="Phobius"/>
    </source>
</evidence>
<dbReference type="EMBL" id="JAIWYP010000005">
    <property type="protein sequence ID" value="KAH3823136.1"/>
    <property type="molecule type" value="Genomic_DNA"/>
</dbReference>
<gene>
    <name evidence="3" type="ORF">DPMN_124935</name>
</gene>
<dbReference type="Proteomes" id="UP000828390">
    <property type="component" value="Unassembled WGS sequence"/>
</dbReference>
<dbReference type="AlphaFoldDB" id="A0A9D4GX86"/>
<keyword evidence="2" id="KW-0472">Membrane</keyword>
<organism evidence="3 4">
    <name type="scientific">Dreissena polymorpha</name>
    <name type="common">Zebra mussel</name>
    <name type="synonym">Mytilus polymorpha</name>
    <dbReference type="NCBI Taxonomy" id="45954"/>
    <lineage>
        <taxon>Eukaryota</taxon>
        <taxon>Metazoa</taxon>
        <taxon>Spiralia</taxon>
        <taxon>Lophotrochozoa</taxon>
        <taxon>Mollusca</taxon>
        <taxon>Bivalvia</taxon>
        <taxon>Autobranchia</taxon>
        <taxon>Heteroconchia</taxon>
        <taxon>Euheterodonta</taxon>
        <taxon>Imparidentia</taxon>
        <taxon>Neoheterodontei</taxon>
        <taxon>Myida</taxon>
        <taxon>Dreissenoidea</taxon>
        <taxon>Dreissenidae</taxon>
        <taxon>Dreissena</taxon>
    </lineage>
</organism>
<keyword evidence="4" id="KW-1185">Reference proteome</keyword>
<protein>
    <submittedName>
        <fullName evidence="3">Uncharacterized protein</fullName>
    </submittedName>
</protein>
<name>A0A9D4GX86_DREPO</name>
<sequence length="245" mass="26905">MPYCHLSNWLNWDSARCGDNYEGNHETTFRIRRLCCSTAQTTIAGCLAECYKTVGSNREEGKCVDVLPVLTSTTTTESTTKLAPFSTSTTNSMSSDNHSASSVSIDETTINYTNYSVANSISNNNTIQSPDMTPTTFVFERSTIQPSASEYFHTSIATSIYVHETTVSSLANKIQLNAENGETCKIGSITLKRGPYAILTFCTLTVSSIAVFGVTIVVVFTCIVIKLKRRNLVHDISIVEQSREE</sequence>
<keyword evidence="2" id="KW-1133">Transmembrane helix</keyword>
<accession>A0A9D4GX86</accession>
<comment type="caution">
    <text evidence="3">The sequence shown here is derived from an EMBL/GenBank/DDBJ whole genome shotgun (WGS) entry which is preliminary data.</text>
</comment>
<evidence type="ECO:0000256" key="1">
    <source>
        <dbReference type="SAM" id="MobiDB-lite"/>
    </source>
</evidence>
<feature type="region of interest" description="Disordered" evidence="1">
    <location>
        <begin position="78"/>
        <end position="100"/>
    </location>
</feature>
<reference evidence="3" key="2">
    <citation type="submission" date="2020-11" db="EMBL/GenBank/DDBJ databases">
        <authorList>
            <person name="McCartney M.A."/>
            <person name="Auch B."/>
            <person name="Kono T."/>
            <person name="Mallez S."/>
            <person name="Becker A."/>
            <person name="Gohl D.M."/>
            <person name="Silverstein K.A.T."/>
            <person name="Koren S."/>
            <person name="Bechman K.B."/>
            <person name="Herman A."/>
            <person name="Abrahante J.E."/>
            <person name="Garbe J."/>
        </authorList>
    </citation>
    <scope>NUCLEOTIDE SEQUENCE</scope>
    <source>
        <strain evidence="3">Duluth1</strain>
        <tissue evidence="3">Whole animal</tissue>
    </source>
</reference>
<reference evidence="3" key="1">
    <citation type="journal article" date="2019" name="bioRxiv">
        <title>The Genome of the Zebra Mussel, Dreissena polymorpha: A Resource for Invasive Species Research.</title>
        <authorList>
            <person name="McCartney M.A."/>
            <person name="Auch B."/>
            <person name="Kono T."/>
            <person name="Mallez S."/>
            <person name="Zhang Y."/>
            <person name="Obille A."/>
            <person name="Becker A."/>
            <person name="Abrahante J.E."/>
            <person name="Garbe J."/>
            <person name="Badalamenti J.P."/>
            <person name="Herman A."/>
            <person name="Mangelson H."/>
            <person name="Liachko I."/>
            <person name="Sullivan S."/>
            <person name="Sone E.D."/>
            <person name="Koren S."/>
            <person name="Silverstein K.A.T."/>
            <person name="Beckman K.B."/>
            <person name="Gohl D.M."/>
        </authorList>
    </citation>
    <scope>NUCLEOTIDE SEQUENCE</scope>
    <source>
        <strain evidence="3">Duluth1</strain>
        <tissue evidence="3">Whole animal</tissue>
    </source>
</reference>
<proteinExistence type="predicted"/>
<keyword evidence="2" id="KW-0812">Transmembrane</keyword>
<evidence type="ECO:0000313" key="3">
    <source>
        <dbReference type="EMBL" id="KAH3823136.1"/>
    </source>
</evidence>